<dbReference type="AlphaFoldDB" id="A0A934ID11"/>
<sequence length="128" mass="14275">MFIRPTIREAPTTERDVFAFHIIGEVTADDMSAMADYMNTQFDKHDTVSMLLMFDIYDGAERGASFDWETLKSRVRALGKVRRYAVVGGSDAAKQAVEWSGKMLPVDARSFDAANEDAAWAFLGAQRA</sequence>
<protein>
    <submittedName>
        <fullName evidence="1">STAS/SEC14 domain-containing protein</fullName>
    </submittedName>
</protein>
<evidence type="ECO:0000313" key="2">
    <source>
        <dbReference type="Proteomes" id="UP000642488"/>
    </source>
</evidence>
<dbReference type="EMBL" id="JAEKPD010000005">
    <property type="protein sequence ID" value="MBJ3762202.1"/>
    <property type="molecule type" value="Genomic_DNA"/>
</dbReference>
<dbReference type="RefSeq" id="WP_198915377.1">
    <property type="nucleotide sequence ID" value="NZ_JAEKPD010000005.1"/>
</dbReference>
<keyword evidence="2" id="KW-1185">Reference proteome</keyword>
<reference evidence="1" key="1">
    <citation type="submission" date="2020-12" db="EMBL/GenBank/DDBJ databases">
        <title>Bacterial taxonomy.</title>
        <authorList>
            <person name="Pan X."/>
        </authorList>
    </citation>
    <scope>NUCLEOTIDE SEQUENCE</scope>
    <source>
        <strain evidence="1">KCTC 52957</strain>
    </source>
</reference>
<gene>
    <name evidence="1" type="ORF">ILP92_05525</name>
</gene>
<comment type="caution">
    <text evidence="1">The sequence shown here is derived from an EMBL/GenBank/DDBJ whole genome shotgun (WGS) entry which is preliminary data.</text>
</comment>
<dbReference type="SUPFAM" id="SSF52091">
    <property type="entry name" value="SpoIIaa-like"/>
    <property type="match status" value="1"/>
</dbReference>
<evidence type="ECO:0000313" key="1">
    <source>
        <dbReference type="EMBL" id="MBJ3762202.1"/>
    </source>
</evidence>
<accession>A0A934ID11</accession>
<name>A0A934ID11_9RHOB</name>
<dbReference type="InterPro" id="IPR036513">
    <property type="entry name" value="STAS_dom_sf"/>
</dbReference>
<proteinExistence type="predicted"/>
<dbReference type="InterPro" id="IPR038396">
    <property type="entry name" value="SpoIIAA-like_sf"/>
</dbReference>
<dbReference type="InterPro" id="IPR021866">
    <property type="entry name" value="SpoIIAA-like"/>
</dbReference>
<organism evidence="1 2">
    <name type="scientific">Palleronia pontilimi</name>
    <dbReference type="NCBI Taxonomy" id="1964209"/>
    <lineage>
        <taxon>Bacteria</taxon>
        <taxon>Pseudomonadati</taxon>
        <taxon>Pseudomonadota</taxon>
        <taxon>Alphaproteobacteria</taxon>
        <taxon>Rhodobacterales</taxon>
        <taxon>Roseobacteraceae</taxon>
        <taxon>Palleronia</taxon>
    </lineage>
</organism>
<dbReference type="Gene3D" id="3.40.50.10600">
    <property type="entry name" value="SpoIIaa-like domains"/>
    <property type="match status" value="1"/>
</dbReference>
<dbReference type="Pfam" id="PF11964">
    <property type="entry name" value="SpoIIAA-like"/>
    <property type="match status" value="1"/>
</dbReference>
<dbReference type="Proteomes" id="UP000642488">
    <property type="component" value="Unassembled WGS sequence"/>
</dbReference>